<gene>
    <name evidence="1" type="ORF">CLAFUR5_08963</name>
</gene>
<sequence>MPVRKPARQMEEALNDLPPSSPRHLFIQLYQVKPSTNILLSPEPLRPTPHHTIKYSSCTLPELRHFAKSRNLTVTTARSKRLGATEQDYIKALEQDDLCPASPFRFLDLPPELKSRVYSASLDNGDISTACPNILGVCRQIHDEACGIPFSANEFKLVVVGSTVQIGGLKYGISTAQHPEAVMEIQWPDVLRKVENMTLAFAYPRPGPATYIWLTSSIPPDSACRHRHVLLASRANHALFSLCSFLSRGNRPKKITIDLDTLLQLTVTSEPFDSCSCVQAVFQPLRLLGSVTGDKIVIERTEADTLVQAVKKLWGEPVWTHAIHNTLPDSFKIIKEARAAVEYDFAANASPQEKNSGSEPRRYFLLYFRADDKLANITKRLDEIQSLFGHAKFIDRAIEQSLSSMLDGLRRQLDQVSVEGLQKAISKSVESKRRRIAKMLEERRGNGRRRGRVG</sequence>
<proteinExistence type="predicted"/>
<dbReference type="OrthoDB" id="204405at2759"/>
<protein>
    <submittedName>
        <fullName evidence="1">Uncharacterized protein</fullName>
    </submittedName>
</protein>
<name>A0A9Q8PFU5_PASFU</name>
<organism evidence="1 2">
    <name type="scientific">Passalora fulva</name>
    <name type="common">Tomato leaf mold</name>
    <name type="synonym">Cladosporium fulvum</name>
    <dbReference type="NCBI Taxonomy" id="5499"/>
    <lineage>
        <taxon>Eukaryota</taxon>
        <taxon>Fungi</taxon>
        <taxon>Dikarya</taxon>
        <taxon>Ascomycota</taxon>
        <taxon>Pezizomycotina</taxon>
        <taxon>Dothideomycetes</taxon>
        <taxon>Dothideomycetidae</taxon>
        <taxon>Mycosphaerellales</taxon>
        <taxon>Mycosphaerellaceae</taxon>
        <taxon>Fulvia</taxon>
    </lineage>
</organism>
<accession>A0A9Q8PFU5</accession>
<dbReference type="EMBL" id="CP090171">
    <property type="protein sequence ID" value="UJO21632.1"/>
    <property type="molecule type" value="Genomic_DNA"/>
</dbReference>
<reference evidence="1" key="1">
    <citation type="submission" date="2021-12" db="EMBL/GenBank/DDBJ databases">
        <authorList>
            <person name="Zaccaron A."/>
            <person name="Stergiopoulos I."/>
        </authorList>
    </citation>
    <scope>NUCLEOTIDE SEQUENCE</scope>
    <source>
        <strain evidence="1">Race5_Kim</strain>
    </source>
</reference>
<dbReference type="KEGG" id="ffu:CLAFUR5_08963"/>
<dbReference type="GeneID" id="71988841"/>
<dbReference type="OMA" id="CTCIESA"/>
<dbReference type="Proteomes" id="UP000756132">
    <property type="component" value="Chromosome 9"/>
</dbReference>
<evidence type="ECO:0000313" key="2">
    <source>
        <dbReference type="Proteomes" id="UP000756132"/>
    </source>
</evidence>
<evidence type="ECO:0000313" key="1">
    <source>
        <dbReference type="EMBL" id="UJO21632.1"/>
    </source>
</evidence>
<keyword evidence="2" id="KW-1185">Reference proteome</keyword>
<reference evidence="1" key="2">
    <citation type="journal article" date="2022" name="Microb. Genom.">
        <title>A chromosome-scale genome assembly of the tomato pathogen Cladosporium fulvum reveals a compartmentalized genome architecture and the presence of a dispensable chromosome.</title>
        <authorList>
            <person name="Zaccaron A.Z."/>
            <person name="Chen L.H."/>
            <person name="Samaras A."/>
            <person name="Stergiopoulos I."/>
        </authorList>
    </citation>
    <scope>NUCLEOTIDE SEQUENCE</scope>
    <source>
        <strain evidence="1">Race5_Kim</strain>
    </source>
</reference>
<dbReference type="AlphaFoldDB" id="A0A9Q8PFU5"/>
<dbReference type="RefSeq" id="XP_047765998.1">
    <property type="nucleotide sequence ID" value="XM_047908111.1"/>
</dbReference>